<protein>
    <submittedName>
        <fullName evidence="1">Uncharacterized protein</fullName>
    </submittedName>
</protein>
<accession>A0ABS4TDZ3</accession>
<dbReference type="EMBL" id="JAGINW010000001">
    <property type="protein sequence ID" value="MBP2322633.1"/>
    <property type="molecule type" value="Genomic_DNA"/>
</dbReference>
<name>A0ABS4TDZ3_9PSEU</name>
<organism evidence="1 2">
    <name type="scientific">Kibdelosporangium banguiense</name>
    <dbReference type="NCBI Taxonomy" id="1365924"/>
    <lineage>
        <taxon>Bacteria</taxon>
        <taxon>Bacillati</taxon>
        <taxon>Actinomycetota</taxon>
        <taxon>Actinomycetes</taxon>
        <taxon>Pseudonocardiales</taxon>
        <taxon>Pseudonocardiaceae</taxon>
        <taxon>Kibdelosporangium</taxon>
    </lineage>
</organism>
<comment type="caution">
    <text evidence="1">The sequence shown here is derived from an EMBL/GenBank/DDBJ whole genome shotgun (WGS) entry which is preliminary data.</text>
</comment>
<keyword evidence="2" id="KW-1185">Reference proteome</keyword>
<reference evidence="1 2" key="1">
    <citation type="submission" date="2021-03" db="EMBL/GenBank/DDBJ databases">
        <title>Sequencing the genomes of 1000 actinobacteria strains.</title>
        <authorList>
            <person name="Klenk H.-P."/>
        </authorList>
    </citation>
    <scope>NUCLEOTIDE SEQUENCE [LARGE SCALE GENOMIC DNA]</scope>
    <source>
        <strain evidence="1 2">DSM 46670</strain>
    </source>
</reference>
<dbReference type="Proteomes" id="UP001519332">
    <property type="component" value="Unassembled WGS sequence"/>
</dbReference>
<proteinExistence type="predicted"/>
<sequence length="160" mass="17553">MSAISSEPAVDLDLTNKDLIANQLWVRLTRRIARDGEVNLMLAERIMDQTLGFLKLCAERPSTESYVPSSLVDIGWHTFILYTKEYAEFCAQITGGRFIHHYPSDEEGVDYGKGNVARTITALKRHGLTVDEPLWTNLGTDCSGDGSCDASSTCGGDSCS</sequence>
<gene>
    <name evidence="1" type="ORF">JOF56_003018</name>
</gene>
<evidence type="ECO:0000313" key="1">
    <source>
        <dbReference type="EMBL" id="MBP2322633.1"/>
    </source>
</evidence>
<dbReference type="RefSeq" id="WP_209638202.1">
    <property type="nucleotide sequence ID" value="NZ_JAGINW010000001.1"/>
</dbReference>
<evidence type="ECO:0000313" key="2">
    <source>
        <dbReference type="Proteomes" id="UP001519332"/>
    </source>
</evidence>